<dbReference type="EMBL" id="CAEY01000275">
    <property type="status" value="NOT_ANNOTATED_CDS"/>
    <property type="molecule type" value="Genomic_DNA"/>
</dbReference>
<proteinExistence type="inferred from homology"/>
<dbReference type="HOGENOM" id="CLU_048483_1_1_1"/>
<dbReference type="EC" id="2.3.1.199" evidence="10"/>
<keyword evidence="2 10" id="KW-0444">Lipid biosynthesis</keyword>
<feature type="transmembrane region" description="Helical" evidence="10">
    <location>
        <begin position="154"/>
        <end position="172"/>
    </location>
</feature>
<name>T1KN98_TETUR</name>
<keyword evidence="6 10" id="KW-1133">Transmembrane helix</keyword>
<accession>T1KN98</accession>
<dbReference type="OrthoDB" id="10259681at2759"/>
<feature type="transmembrane region" description="Helical" evidence="10">
    <location>
        <begin position="47"/>
        <end position="65"/>
    </location>
</feature>
<evidence type="ECO:0000256" key="4">
    <source>
        <dbReference type="ARBA" id="ARBA00022692"/>
    </source>
</evidence>
<keyword evidence="4 10" id="KW-0812">Transmembrane</keyword>
<dbReference type="InterPro" id="IPR002076">
    <property type="entry name" value="ELO_fam"/>
</dbReference>
<evidence type="ECO:0000313" key="12">
    <source>
        <dbReference type="EnsemblMetazoa" id="tetur16g00190.1"/>
    </source>
</evidence>
<feature type="compositionally biased region" description="Polar residues" evidence="11">
    <location>
        <begin position="274"/>
        <end position="291"/>
    </location>
</feature>
<evidence type="ECO:0000256" key="10">
    <source>
        <dbReference type="RuleBase" id="RU361115"/>
    </source>
</evidence>
<dbReference type="EnsemblMetazoa" id="tetur16g00190.1">
    <property type="protein sequence ID" value="tetur16g00190.1"/>
    <property type="gene ID" value="tetur16g00190"/>
</dbReference>
<keyword evidence="13" id="KW-1185">Reference proteome</keyword>
<keyword evidence="8 10" id="KW-0472">Membrane</keyword>
<dbReference type="eggNOG" id="KOG3072">
    <property type="taxonomic scope" value="Eukaryota"/>
</dbReference>
<dbReference type="InterPro" id="IPR030457">
    <property type="entry name" value="ELO_CS"/>
</dbReference>
<evidence type="ECO:0000256" key="5">
    <source>
        <dbReference type="ARBA" id="ARBA00022832"/>
    </source>
</evidence>
<evidence type="ECO:0000313" key="13">
    <source>
        <dbReference type="Proteomes" id="UP000015104"/>
    </source>
</evidence>
<dbReference type="GO" id="GO:0042761">
    <property type="term" value="P:very long-chain fatty acid biosynthetic process"/>
    <property type="evidence" value="ECO:0007669"/>
    <property type="project" value="TreeGrafter"/>
</dbReference>
<dbReference type="OMA" id="ITWGSLM"/>
<dbReference type="GO" id="GO:0005789">
    <property type="term" value="C:endoplasmic reticulum membrane"/>
    <property type="evidence" value="ECO:0007669"/>
    <property type="project" value="TreeGrafter"/>
</dbReference>
<sequence>MESQPNSQPSIQQSSHISPNYSFIFKFEQSFEYREKREWMQEHWTEAFYWVAVYMLIVFGGQAYMSNRPPFKLRRVLTLWNILLASFSIVGTLRTLPEMLHVFHNFGFYHTVCNPSYVEVTRVSGFWTWMFAISKVPELGDTIFIVLRKQNLIFLHWYHHISVLIFSWYSYGQHISPARWYICMNYLVHSMMYSYYAARALGFKVPKGLAMIITGSQIIQMVIGCFVTYYGYTKAQQGVFCQISEGTAKLGLIMYGSYFVLFAHFFVNTYGTKSNQKEPSSSTSCNKTAIQQKDKVKSQ</sequence>
<evidence type="ECO:0000256" key="1">
    <source>
        <dbReference type="ARBA" id="ARBA00004141"/>
    </source>
</evidence>
<evidence type="ECO:0000256" key="2">
    <source>
        <dbReference type="ARBA" id="ARBA00022516"/>
    </source>
</evidence>
<dbReference type="GO" id="GO:0034625">
    <property type="term" value="P:fatty acid elongation, monounsaturated fatty acid"/>
    <property type="evidence" value="ECO:0007669"/>
    <property type="project" value="TreeGrafter"/>
</dbReference>
<evidence type="ECO:0000256" key="8">
    <source>
        <dbReference type="ARBA" id="ARBA00023136"/>
    </source>
</evidence>
<dbReference type="Pfam" id="PF01151">
    <property type="entry name" value="ELO"/>
    <property type="match status" value="1"/>
</dbReference>
<evidence type="ECO:0000256" key="9">
    <source>
        <dbReference type="ARBA" id="ARBA00023160"/>
    </source>
</evidence>
<evidence type="ECO:0000256" key="6">
    <source>
        <dbReference type="ARBA" id="ARBA00022989"/>
    </source>
</evidence>
<organism evidence="12 13">
    <name type="scientific">Tetranychus urticae</name>
    <name type="common">Two-spotted spider mite</name>
    <dbReference type="NCBI Taxonomy" id="32264"/>
    <lineage>
        <taxon>Eukaryota</taxon>
        <taxon>Metazoa</taxon>
        <taxon>Ecdysozoa</taxon>
        <taxon>Arthropoda</taxon>
        <taxon>Chelicerata</taxon>
        <taxon>Arachnida</taxon>
        <taxon>Acari</taxon>
        <taxon>Acariformes</taxon>
        <taxon>Trombidiformes</taxon>
        <taxon>Prostigmata</taxon>
        <taxon>Eleutherengona</taxon>
        <taxon>Raphignathae</taxon>
        <taxon>Tetranychoidea</taxon>
        <taxon>Tetranychidae</taxon>
        <taxon>Tetranychus</taxon>
    </lineage>
</organism>
<feature type="transmembrane region" description="Helical" evidence="10">
    <location>
        <begin position="252"/>
        <end position="271"/>
    </location>
</feature>
<dbReference type="PANTHER" id="PTHR11157:SF17">
    <property type="entry name" value="ELONGATION OF VERY LONG CHAIN FATTY ACIDS PROTEIN 6"/>
    <property type="match status" value="1"/>
</dbReference>
<comment type="similarity">
    <text evidence="10">Belongs to the ELO family.</text>
</comment>
<feature type="transmembrane region" description="Helical" evidence="10">
    <location>
        <begin position="208"/>
        <end position="232"/>
    </location>
</feature>
<keyword evidence="5 10" id="KW-0276">Fatty acid metabolism</keyword>
<keyword evidence="7 10" id="KW-0443">Lipid metabolism</keyword>
<keyword evidence="3 10" id="KW-0808">Transferase</keyword>
<protein>
    <recommendedName>
        <fullName evidence="10">Elongation of very long chain fatty acids protein</fullName>
        <ecNumber evidence="10">2.3.1.199</ecNumber>
    </recommendedName>
    <alternativeName>
        <fullName evidence="10">Very-long-chain 3-oxoacyl-CoA synthase</fullName>
    </alternativeName>
</protein>
<dbReference type="KEGG" id="tut:107365938"/>
<dbReference type="STRING" id="32264.T1KN98"/>
<comment type="catalytic activity">
    <reaction evidence="10">
        <text>a very-long-chain acyl-CoA + malonyl-CoA + H(+) = a very-long-chain 3-oxoacyl-CoA + CO2 + CoA</text>
        <dbReference type="Rhea" id="RHEA:32727"/>
        <dbReference type="ChEBI" id="CHEBI:15378"/>
        <dbReference type="ChEBI" id="CHEBI:16526"/>
        <dbReference type="ChEBI" id="CHEBI:57287"/>
        <dbReference type="ChEBI" id="CHEBI:57384"/>
        <dbReference type="ChEBI" id="CHEBI:90725"/>
        <dbReference type="ChEBI" id="CHEBI:90736"/>
        <dbReference type="EC" id="2.3.1.199"/>
    </reaction>
</comment>
<comment type="subcellular location">
    <subcellularLocation>
        <location evidence="1">Membrane</location>
        <topology evidence="1">Multi-pass membrane protein</topology>
    </subcellularLocation>
</comment>
<feature type="transmembrane region" description="Helical" evidence="10">
    <location>
        <begin position="126"/>
        <end position="147"/>
    </location>
</feature>
<feature type="transmembrane region" description="Helical" evidence="10">
    <location>
        <begin position="178"/>
        <end position="196"/>
    </location>
</feature>
<dbReference type="AlphaFoldDB" id="T1KN98"/>
<keyword evidence="9 10" id="KW-0275">Fatty acid biosynthesis</keyword>
<dbReference type="Proteomes" id="UP000015104">
    <property type="component" value="Unassembled WGS sequence"/>
</dbReference>
<dbReference type="PANTHER" id="PTHR11157">
    <property type="entry name" value="FATTY ACID ACYL TRANSFERASE-RELATED"/>
    <property type="match status" value="1"/>
</dbReference>
<dbReference type="PROSITE" id="PS01188">
    <property type="entry name" value="ELO"/>
    <property type="match status" value="1"/>
</dbReference>
<evidence type="ECO:0000256" key="3">
    <source>
        <dbReference type="ARBA" id="ARBA00022679"/>
    </source>
</evidence>
<dbReference type="GO" id="GO:0019367">
    <property type="term" value="P:fatty acid elongation, saturated fatty acid"/>
    <property type="evidence" value="ECO:0007669"/>
    <property type="project" value="TreeGrafter"/>
</dbReference>
<evidence type="ECO:0000256" key="7">
    <source>
        <dbReference type="ARBA" id="ARBA00023098"/>
    </source>
</evidence>
<dbReference type="GO" id="GO:0009922">
    <property type="term" value="F:fatty acid elongase activity"/>
    <property type="evidence" value="ECO:0007669"/>
    <property type="project" value="UniProtKB-EC"/>
</dbReference>
<reference evidence="12" key="2">
    <citation type="submission" date="2015-06" db="UniProtKB">
        <authorList>
            <consortium name="EnsemblMetazoa"/>
        </authorList>
    </citation>
    <scope>IDENTIFICATION</scope>
</reference>
<dbReference type="GO" id="GO:0030148">
    <property type="term" value="P:sphingolipid biosynthetic process"/>
    <property type="evidence" value="ECO:0007669"/>
    <property type="project" value="TreeGrafter"/>
</dbReference>
<reference evidence="13" key="1">
    <citation type="submission" date="2011-08" db="EMBL/GenBank/DDBJ databases">
        <authorList>
            <person name="Rombauts S."/>
        </authorList>
    </citation>
    <scope>NUCLEOTIDE SEQUENCE</scope>
    <source>
        <strain evidence="13">London</strain>
    </source>
</reference>
<gene>
    <name evidence="12" type="primary">107365938</name>
</gene>
<dbReference type="GO" id="GO:0034626">
    <property type="term" value="P:fatty acid elongation, polyunsaturated fatty acid"/>
    <property type="evidence" value="ECO:0007669"/>
    <property type="project" value="TreeGrafter"/>
</dbReference>
<feature type="transmembrane region" description="Helical" evidence="10">
    <location>
        <begin position="77"/>
        <end position="96"/>
    </location>
</feature>
<evidence type="ECO:0000256" key="11">
    <source>
        <dbReference type="SAM" id="MobiDB-lite"/>
    </source>
</evidence>
<feature type="region of interest" description="Disordered" evidence="11">
    <location>
        <begin position="274"/>
        <end position="299"/>
    </location>
</feature>